<reference evidence="2" key="1">
    <citation type="submission" date="2023-06" db="EMBL/GenBank/DDBJ databases">
        <title>Conoideocrella luteorostrata (Hypocreales: Clavicipitaceae), a potential biocontrol fungus for elongate hemlock scale in United States Christmas tree production areas.</title>
        <authorList>
            <person name="Barrett H."/>
            <person name="Lovett B."/>
            <person name="Macias A.M."/>
            <person name="Stajich J.E."/>
            <person name="Kasson M.T."/>
        </authorList>
    </citation>
    <scope>NUCLEOTIDE SEQUENCE</scope>
    <source>
        <strain evidence="2">ARSEF 14590</strain>
    </source>
</reference>
<keyword evidence="3" id="KW-1185">Reference proteome</keyword>
<sequence length="308" mass="32597">MGRNCILAVAAAAAAVINMASAQAGPNTLAQYNPMNRTQSSNSTLCILPITKQAAQAVTGFAPLDVPVDVLPSFPAGMHPLLVEVGYSNDIRMTPLNLIPLQIPALMQASVLVPYTDVTQDGKTPISYPLNVYIGGTNGQDVQAIVPTLASGLSPFEGTTAFAARFAPDTSASQPLNNGLYSAQVKPYLLPNQVSGPGVYAEAFDVLYSITSQSPYTAHTFHTLVNLPHRLNNGRCQRNTNYYNETFAAPQMATGNVTLYHQILATPPADIEGQYTNVYCYQANAVQVASLGESCSDASANVDPAALQ</sequence>
<feature type="signal peptide" evidence="1">
    <location>
        <begin position="1"/>
        <end position="22"/>
    </location>
</feature>
<organism evidence="2 3">
    <name type="scientific">Conoideocrella luteorostrata</name>
    <dbReference type="NCBI Taxonomy" id="1105319"/>
    <lineage>
        <taxon>Eukaryota</taxon>
        <taxon>Fungi</taxon>
        <taxon>Dikarya</taxon>
        <taxon>Ascomycota</taxon>
        <taxon>Pezizomycotina</taxon>
        <taxon>Sordariomycetes</taxon>
        <taxon>Hypocreomycetidae</taxon>
        <taxon>Hypocreales</taxon>
        <taxon>Clavicipitaceae</taxon>
        <taxon>Conoideocrella</taxon>
    </lineage>
</organism>
<evidence type="ECO:0000313" key="3">
    <source>
        <dbReference type="Proteomes" id="UP001251528"/>
    </source>
</evidence>
<evidence type="ECO:0000313" key="2">
    <source>
        <dbReference type="EMBL" id="KAK2590215.1"/>
    </source>
</evidence>
<dbReference type="AlphaFoldDB" id="A0AAJ0CC50"/>
<dbReference type="Proteomes" id="UP001251528">
    <property type="component" value="Unassembled WGS sequence"/>
</dbReference>
<comment type="caution">
    <text evidence="2">The sequence shown here is derived from an EMBL/GenBank/DDBJ whole genome shotgun (WGS) entry which is preliminary data.</text>
</comment>
<feature type="chain" id="PRO_5042550935" evidence="1">
    <location>
        <begin position="23"/>
        <end position="308"/>
    </location>
</feature>
<evidence type="ECO:0000256" key="1">
    <source>
        <dbReference type="SAM" id="SignalP"/>
    </source>
</evidence>
<dbReference type="EMBL" id="JASWJB010000468">
    <property type="protein sequence ID" value="KAK2590215.1"/>
    <property type="molecule type" value="Genomic_DNA"/>
</dbReference>
<gene>
    <name evidence="2" type="ORF">QQS21_012103</name>
</gene>
<accession>A0AAJ0CC50</accession>
<name>A0AAJ0CC50_9HYPO</name>
<protein>
    <submittedName>
        <fullName evidence="2">Uncharacterized protein</fullName>
    </submittedName>
</protein>
<keyword evidence="1" id="KW-0732">Signal</keyword>
<proteinExistence type="predicted"/>